<protein>
    <recommendedName>
        <fullName evidence="2">site-specific DNA-methyltransferase (adenine-specific)</fullName>
        <ecNumber evidence="2">2.1.1.72</ecNumber>
    </recommendedName>
</protein>
<dbReference type="InterPro" id="IPR003356">
    <property type="entry name" value="DNA_methylase_A-5"/>
</dbReference>
<dbReference type="Proteomes" id="UP000049222">
    <property type="component" value="Unassembled WGS sequence"/>
</dbReference>
<dbReference type="PANTHER" id="PTHR33841:SF1">
    <property type="entry name" value="DNA METHYLTRANSFERASE A"/>
    <property type="match status" value="1"/>
</dbReference>
<keyword evidence="9" id="KW-1185">Reference proteome</keyword>
<dbReference type="InterPro" id="IPR050953">
    <property type="entry name" value="N4_N6_ade-DNA_methylase"/>
</dbReference>
<dbReference type="Pfam" id="PF02384">
    <property type="entry name" value="N6_Mtase"/>
    <property type="match status" value="1"/>
</dbReference>
<evidence type="ECO:0000313" key="9">
    <source>
        <dbReference type="Proteomes" id="UP000049222"/>
    </source>
</evidence>
<gene>
    <name evidence="8" type="ORF">JDO7802_02746</name>
</gene>
<dbReference type="PANTHER" id="PTHR33841">
    <property type="entry name" value="DNA METHYLTRANSFERASE YEEA-RELATED"/>
    <property type="match status" value="1"/>
</dbReference>
<dbReference type="GO" id="GO:0009007">
    <property type="term" value="F:site-specific DNA-methyltransferase (adenine-specific) activity"/>
    <property type="evidence" value="ECO:0007669"/>
    <property type="project" value="UniProtKB-EC"/>
</dbReference>
<dbReference type="EMBL" id="CXSU01000012">
    <property type="protein sequence ID" value="CTQ50719.1"/>
    <property type="molecule type" value="Genomic_DNA"/>
</dbReference>
<dbReference type="SUPFAM" id="SSF53335">
    <property type="entry name" value="S-adenosyl-L-methionine-dependent methyltransferases"/>
    <property type="match status" value="1"/>
</dbReference>
<dbReference type="GO" id="GO:0009307">
    <property type="term" value="P:DNA restriction-modification system"/>
    <property type="evidence" value="ECO:0007669"/>
    <property type="project" value="UniProtKB-KW"/>
</dbReference>
<keyword evidence="3 8" id="KW-0489">Methyltransferase</keyword>
<comment type="catalytic activity">
    <reaction evidence="6">
        <text>a 2'-deoxyadenosine in DNA + S-adenosyl-L-methionine = an N(6)-methyl-2'-deoxyadenosine in DNA + S-adenosyl-L-homocysteine + H(+)</text>
        <dbReference type="Rhea" id="RHEA:15197"/>
        <dbReference type="Rhea" id="RHEA-COMP:12418"/>
        <dbReference type="Rhea" id="RHEA-COMP:12419"/>
        <dbReference type="ChEBI" id="CHEBI:15378"/>
        <dbReference type="ChEBI" id="CHEBI:57856"/>
        <dbReference type="ChEBI" id="CHEBI:59789"/>
        <dbReference type="ChEBI" id="CHEBI:90615"/>
        <dbReference type="ChEBI" id="CHEBI:90616"/>
        <dbReference type="EC" id="2.1.1.72"/>
    </reaction>
</comment>
<dbReference type="OrthoDB" id="9806213at2"/>
<organism evidence="8 9">
    <name type="scientific">Jannaschia donghaensis</name>
    <dbReference type="NCBI Taxonomy" id="420998"/>
    <lineage>
        <taxon>Bacteria</taxon>
        <taxon>Pseudomonadati</taxon>
        <taxon>Pseudomonadota</taxon>
        <taxon>Alphaproteobacteria</taxon>
        <taxon>Rhodobacterales</taxon>
        <taxon>Roseobacteraceae</taxon>
        <taxon>Jannaschia</taxon>
    </lineage>
</organism>
<dbReference type="GO" id="GO:0003677">
    <property type="term" value="F:DNA binding"/>
    <property type="evidence" value="ECO:0007669"/>
    <property type="project" value="InterPro"/>
</dbReference>
<dbReference type="PRINTS" id="PR00507">
    <property type="entry name" value="N12N6MTFRASE"/>
</dbReference>
<dbReference type="Gene3D" id="3.40.50.150">
    <property type="entry name" value="Vaccinia Virus protein VP39"/>
    <property type="match status" value="1"/>
</dbReference>
<evidence type="ECO:0000256" key="3">
    <source>
        <dbReference type="ARBA" id="ARBA00022603"/>
    </source>
</evidence>
<dbReference type="AlphaFoldDB" id="A0A0M6YLK9"/>
<proteinExistence type="inferred from homology"/>
<dbReference type="RefSeq" id="WP_055086424.1">
    <property type="nucleotide sequence ID" value="NZ_CXSU01000012.1"/>
</dbReference>
<feature type="domain" description="DNA methylase adenine-specific" evidence="7">
    <location>
        <begin position="277"/>
        <end position="567"/>
    </location>
</feature>
<comment type="similarity">
    <text evidence="1">Belongs to the N(4)/N(6)-methyltransferase family.</text>
</comment>
<dbReference type="InterPro" id="IPR002052">
    <property type="entry name" value="DNA_methylase_N6_adenine_CS"/>
</dbReference>
<dbReference type="STRING" id="420998.JDO7802_02746"/>
<dbReference type="GO" id="GO:0008170">
    <property type="term" value="F:N-methyltransferase activity"/>
    <property type="evidence" value="ECO:0007669"/>
    <property type="project" value="InterPro"/>
</dbReference>
<evidence type="ECO:0000259" key="7">
    <source>
        <dbReference type="Pfam" id="PF02384"/>
    </source>
</evidence>
<name>A0A0M6YLK9_9RHOB</name>
<dbReference type="GO" id="GO:0032259">
    <property type="term" value="P:methylation"/>
    <property type="evidence" value="ECO:0007669"/>
    <property type="project" value="UniProtKB-KW"/>
</dbReference>
<dbReference type="PROSITE" id="PS00092">
    <property type="entry name" value="N6_MTASE"/>
    <property type="match status" value="1"/>
</dbReference>
<reference evidence="8 9" key="1">
    <citation type="submission" date="2015-07" db="EMBL/GenBank/DDBJ databases">
        <authorList>
            <person name="Noorani M."/>
        </authorList>
    </citation>
    <scope>NUCLEOTIDE SEQUENCE [LARGE SCALE GENOMIC DNA]</scope>
    <source>
        <strain evidence="8 9">CECT 7802</strain>
    </source>
</reference>
<keyword evidence="4 8" id="KW-0808">Transferase</keyword>
<accession>A0A0M6YLK9</accession>
<dbReference type="EC" id="2.1.1.72" evidence="2"/>
<evidence type="ECO:0000256" key="2">
    <source>
        <dbReference type="ARBA" id="ARBA00011900"/>
    </source>
</evidence>
<dbReference type="InterPro" id="IPR029063">
    <property type="entry name" value="SAM-dependent_MTases_sf"/>
</dbReference>
<keyword evidence="5" id="KW-0680">Restriction system</keyword>
<evidence type="ECO:0000256" key="1">
    <source>
        <dbReference type="ARBA" id="ARBA00006594"/>
    </source>
</evidence>
<sequence>MVDLKANASAFGADLRSLHLFDEDSPDLLPYATLLTARRAGGGDLSIVRAVYEWQGAPLMFLAEADSVTDESQLHRIRRLLSMRGDAPYLALVASGQLQVYRLALDGKSPAEARVDWGDDDAKDMTAFARLANIRPQAAISKRTWISNVVLNLLTGSIDRLIEIGEVSDEDAISLVGRALFTRFLADRHLLPTSMVGEASASDLFDNPHSAQQTSIWLDETFNGDLLPLSDSIFSRLSGEACQILGDVLRRAPDSQLFLGWEEKWDNLDFSHIPVGVLSQAYELYLRNHAPARQRREGGYYTPRSIADLLVRASFRSLERQEISHEARVLDPAAGAGVFLLTAFRELVGERWRIEGRRPDTGALRAILDDQIVGFDINEAALRFAALGLYLMSIELDPNPRPVDKLGFNNLRGKVLHLVFAESEEKGSQLGSLGPAVSDDHIGRYDLVVGNPPWASGTRLPDWNLVRSTVSRIAAERGIASAPPLPNEVLDIPFVWRAMEWAKPGGQITFALHARLLFQQGDGMAEARQAVFDALDVTSIINGAELRQTKVWPEISAPFCLLFAKNRPPVNSAGFRFISPRIETSLNEASVMRVDATSAEVVPAHQLRETPEILKILFRGTKADLGILERIRNQGHPSLRAFWTTVMGAGTRGRLHRSGNGFQTLKASSRIRKNGDGLPGVDARYLHGLPELSASTFTEIEIDTESLPNFSHDRIHDPRLRELFTGPMVIVHQSPPADTGRISISVSDSDLVFNETFYGYSPSEIDDPHVFVRYLALILGSKFATWFALLTSGKFGFERDVVEKSALDRIPLPDFRELDHDKISEIKALYDDLVAERITWEEVDGWVSDLYGLGPRDLQVISDTLRFNLPFAGNKREAQAAPTAKEQMRFCKVLSEELGPWFKRLGTEISVRSLDHSSASPWYGLELRKKGSDVVITTPSDWEGLLSAADGAAATEIMLFDEDESVLIGRLSQRRYWSETQARLLAQRIVWSHPDFMRKVARA</sequence>
<evidence type="ECO:0000256" key="5">
    <source>
        <dbReference type="ARBA" id="ARBA00022747"/>
    </source>
</evidence>
<evidence type="ECO:0000313" key="8">
    <source>
        <dbReference type="EMBL" id="CTQ50719.1"/>
    </source>
</evidence>
<evidence type="ECO:0000256" key="4">
    <source>
        <dbReference type="ARBA" id="ARBA00022679"/>
    </source>
</evidence>
<evidence type="ECO:0000256" key="6">
    <source>
        <dbReference type="ARBA" id="ARBA00047942"/>
    </source>
</evidence>